<sequence length="84" mass="9319">MSKSITLDEVKKHNTEESAWVAIKGNVYDVTNFLDEHPGGRKILLKNIGSDATAKFVNYHPDYVLKEVAPKFKIGSLAEGDSKL</sequence>
<evidence type="ECO:0000259" key="6">
    <source>
        <dbReference type="PROSITE" id="PS50255"/>
    </source>
</evidence>
<dbReference type="EMBL" id="CP119951">
    <property type="protein sequence ID" value="WFC94040.1"/>
    <property type="molecule type" value="Genomic_DNA"/>
</dbReference>
<dbReference type="PROSITE" id="PS50255">
    <property type="entry name" value="CYTOCHROME_B5_2"/>
    <property type="match status" value="1"/>
</dbReference>
<evidence type="ECO:0000256" key="4">
    <source>
        <dbReference type="ARBA" id="ARBA00038168"/>
    </source>
</evidence>
<dbReference type="Proteomes" id="UP001216638">
    <property type="component" value="Chromosome 1"/>
</dbReference>
<feature type="domain" description="Cytochrome b5 heme-binding" evidence="6">
    <location>
        <begin position="2"/>
        <end position="78"/>
    </location>
</feature>
<dbReference type="GO" id="GO:0005789">
    <property type="term" value="C:endoplasmic reticulum membrane"/>
    <property type="evidence" value="ECO:0007669"/>
    <property type="project" value="TreeGrafter"/>
</dbReference>
<name>A0AAF0DQ90_9BASI</name>
<keyword evidence="8" id="KW-1185">Reference proteome</keyword>
<evidence type="ECO:0000256" key="5">
    <source>
        <dbReference type="RuleBase" id="RU362121"/>
    </source>
</evidence>
<dbReference type="GO" id="GO:0046872">
    <property type="term" value="F:metal ion binding"/>
    <property type="evidence" value="ECO:0007669"/>
    <property type="project" value="UniProtKB-UniRule"/>
</dbReference>
<dbReference type="InterPro" id="IPR018506">
    <property type="entry name" value="Cyt_B5_heme-BS"/>
</dbReference>
<reference evidence="7" key="1">
    <citation type="submission" date="2023-03" db="EMBL/GenBank/DDBJ databases">
        <title>Mating type loci evolution in Malassezia.</title>
        <authorList>
            <person name="Coelho M.A."/>
        </authorList>
    </citation>
    <scope>NUCLEOTIDE SEQUENCE</scope>
    <source>
        <strain evidence="7">CBS 14135</strain>
    </source>
</reference>
<protein>
    <recommendedName>
        <fullName evidence="6">Cytochrome b5 heme-binding domain-containing protein</fullName>
    </recommendedName>
</protein>
<dbReference type="PANTHER" id="PTHR19359:SF112">
    <property type="entry name" value="CYTOCHROME B5 HEME-BINDING DOMAIN-CONTAINING PROTEIN"/>
    <property type="match status" value="1"/>
</dbReference>
<gene>
    <name evidence="7" type="ORF">MBRA1_000667</name>
</gene>
<dbReference type="SUPFAM" id="SSF55856">
    <property type="entry name" value="Cytochrome b5-like heme/steroid binding domain"/>
    <property type="match status" value="1"/>
</dbReference>
<dbReference type="PROSITE" id="PS00191">
    <property type="entry name" value="CYTOCHROME_B5_1"/>
    <property type="match status" value="1"/>
</dbReference>
<evidence type="ECO:0000313" key="7">
    <source>
        <dbReference type="EMBL" id="WFC94040.1"/>
    </source>
</evidence>
<dbReference type="InterPro" id="IPR050668">
    <property type="entry name" value="Cytochrome_b5"/>
</dbReference>
<keyword evidence="2 5" id="KW-0479">Metal-binding</keyword>
<proteinExistence type="inferred from homology"/>
<dbReference type="GO" id="GO:0020037">
    <property type="term" value="F:heme binding"/>
    <property type="evidence" value="ECO:0007669"/>
    <property type="project" value="UniProtKB-UniRule"/>
</dbReference>
<dbReference type="Gene3D" id="3.10.120.10">
    <property type="entry name" value="Cytochrome b5-like heme/steroid binding domain"/>
    <property type="match status" value="1"/>
</dbReference>
<evidence type="ECO:0000256" key="1">
    <source>
        <dbReference type="ARBA" id="ARBA00022617"/>
    </source>
</evidence>
<dbReference type="InterPro" id="IPR001199">
    <property type="entry name" value="Cyt_B5-like_heme/steroid-bd"/>
</dbReference>
<organism evidence="7 8">
    <name type="scientific">Malassezia brasiliensis</name>
    <dbReference type="NCBI Taxonomy" id="1821822"/>
    <lineage>
        <taxon>Eukaryota</taxon>
        <taxon>Fungi</taxon>
        <taxon>Dikarya</taxon>
        <taxon>Basidiomycota</taxon>
        <taxon>Ustilaginomycotina</taxon>
        <taxon>Malasseziomycetes</taxon>
        <taxon>Malasseziales</taxon>
        <taxon>Malasseziaceae</taxon>
        <taxon>Malassezia</taxon>
    </lineage>
</organism>
<dbReference type="FunFam" id="3.10.120.10:FF:000007">
    <property type="entry name" value="Sulfite oxidase, mitochondrial"/>
    <property type="match status" value="1"/>
</dbReference>
<evidence type="ECO:0000256" key="3">
    <source>
        <dbReference type="ARBA" id="ARBA00023004"/>
    </source>
</evidence>
<dbReference type="PANTHER" id="PTHR19359">
    <property type="entry name" value="CYTOCHROME B5"/>
    <property type="match status" value="1"/>
</dbReference>
<dbReference type="AlphaFoldDB" id="A0AAF0DQ90"/>
<keyword evidence="3 5" id="KW-0408">Iron</keyword>
<dbReference type="PRINTS" id="PR00363">
    <property type="entry name" value="CYTOCHROMEB5"/>
</dbReference>
<accession>A0AAF0DQ90</accession>
<dbReference type="InterPro" id="IPR036400">
    <property type="entry name" value="Cyt_B5-like_heme/steroid_sf"/>
</dbReference>
<dbReference type="Pfam" id="PF00173">
    <property type="entry name" value="Cyt-b5"/>
    <property type="match status" value="1"/>
</dbReference>
<dbReference type="SMART" id="SM01117">
    <property type="entry name" value="Cyt-b5"/>
    <property type="match status" value="1"/>
</dbReference>
<comment type="similarity">
    <text evidence="4 5">Belongs to the cytochrome b5 family.</text>
</comment>
<evidence type="ECO:0000256" key="2">
    <source>
        <dbReference type="ARBA" id="ARBA00022723"/>
    </source>
</evidence>
<evidence type="ECO:0000313" key="8">
    <source>
        <dbReference type="Proteomes" id="UP001216638"/>
    </source>
</evidence>
<keyword evidence="1 5" id="KW-0349">Heme</keyword>